<evidence type="ECO:0000256" key="5">
    <source>
        <dbReference type="ARBA" id="ARBA00022729"/>
    </source>
</evidence>
<dbReference type="SUPFAM" id="SSF54909">
    <property type="entry name" value="Dimeric alpha+beta barrel"/>
    <property type="match status" value="1"/>
</dbReference>
<evidence type="ECO:0000256" key="1">
    <source>
        <dbReference type="ARBA" id="ARBA00001970"/>
    </source>
</evidence>
<protein>
    <submittedName>
        <fullName evidence="12">Tat-translocated enzyme</fullName>
    </submittedName>
</protein>
<reference evidence="12 13" key="1">
    <citation type="journal article" date="2011" name="Stand. Genomic Sci.">
        <title>High quality draft genome sequence of Segniliparus rugosus CDC 945(T)= (ATCC BAA-974(T)).</title>
        <authorList>
            <person name="Earl A.M."/>
            <person name="Desjardins C.A."/>
            <person name="Fitzgerald M.G."/>
            <person name="Arachchi H.M."/>
            <person name="Zeng Q."/>
            <person name="Mehta T."/>
            <person name="Griggs A."/>
            <person name="Birren B.W."/>
            <person name="Toney N.C."/>
            <person name="Carr J."/>
            <person name="Posey J."/>
            <person name="Butler W.R."/>
        </authorList>
    </citation>
    <scope>NUCLEOTIDE SEQUENCE [LARGE SCALE GENOMIC DNA]</scope>
    <source>
        <strain evidence="13">ATCC BAA-974 / DSM 45345 / CCUG 50838 / CIP 108380 / JCM 13579 / CDC 945</strain>
    </source>
</reference>
<organism evidence="12 13">
    <name type="scientific">Segniliparus rugosus (strain ATCC BAA-974 / DSM 45345 / CCUG 50838 / CIP 108380 / JCM 13579 / CDC 945)</name>
    <dbReference type="NCBI Taxonomy" id="679197"/>
    <lineage>
        <taxon>Bacteria</taxon>
        <taxon>Bacillati</taxon>
        <taxon>Actinomycetota</taxon>
        <taxon>Actinomycetes</taxon>
        <taxon>Mycobacteriales</taxon>
        <taxon>Segniliparaceae</taxon>
        <taxon>Segniliparus</taxon>
    </lineage>
</organism>
<dbReference type="PROSITE" id="PS51404">
    <property type="entry name" value="DYP_PEROXIDASE"/>
    <property type="match status" value="1"/>
</dbReference>
<dbReference type="Proteomes" id="UP000004816">
    <property type="component" value="Unassembled WGS sequence"/>
</dbReference>
<dbReference type="EMBL" id="ACZI02000003">
    <property type="protein sequence ID" value="EFV13879.2"/>
    <property type="molecule type" value="Genomic_DNA"/>
</dbReference>
<evidence type="ECO:0000256" key="3">
    <source>
        <dbReference type="ARBA" id="ARBA00022617"/>
    </source>
</evidence>
<evidence type="ECO:0000256" key="6">
    <source>
        <dbReference type="ARBA" id="ARBA00023002"/>
    </source>
</evidence>
<evidence type="ECO:0000256" key="9">
    <source>
        <dbReference type="SAM" id="MobiDB-lite"/>
    </source>
</evidence>
<dbReference type="InterPro" id="IPR006314">
    <property type="entry name" value="Dyp_peroxidase"/>
</dbReference>
<dbReference type="InterPro" id="IPR011008">
    <property type="entry name" value="Dimeric_a/b-barrel"/>
</dbReference>
<dbReference type="HOGENOM" id="CLU_039488_0_0_11"/>
<dbReference type="RefSeq" id="WP_021030869.1">
    <property type="nucleotide sequence ID" value="NZ_KI391954.1"/>
</dbReference>
<feature type="region of interest" description="Disordered" evidence="9">
    <location>
        <begin position="95"/>
        <end position="121"/>
    </location>
</feature>
<dbReference type="PROSITE" id="PS51318">
    <property type="entry name" value="TAT"/>
    <property type="match status" value="1"/>
</dbReference>
<dbReference type="Pfam" id="PF04261">
    <property type="entry name" value="Dyp_perox_N"/>
    <property type="match status" value="1"/>
</dbReference>
<keyword evidence="7" id="KW-0408">Iron</keyword>
<keyword evidence="6" id="KW-0560">Oxidoreductase</keyword>
<name>E5XP33_SEGRC</name>
<comment type="caution">
    <text evidence="12">The sequence shown here is derived from an EMBL/GenBank/DDBJ whole genome shotgun (WGS) entry which is preliminary data.</text>
</comment>
<keyword evidence="3" id="KW-0349">Heme</keyword>
<evidence type="ECO:0000256" key="4">
    <source>
        <dbReference type="ARBA" id="ARBA00022723"/>
    </source>
</evidence>
<sequence length="407" mass="43101">MTDSGAGAEASLGRRALLLGGAVAAAGALASCGPDRPEPPGAAKPAPLYGEHQPGVLAEPAPAAVVASANVLAAGRGELAELFKTITERIRTLASGKAPMSTGIGDVPADSGTLGPTPEPSGLTVTLGVGASLFDGRYGLAGRKPARLARMEAFEGDELDPAWCHGDLSLVVAAQSQDATLRALRDIARHTRGAMQLNWKIDGATAPPRPDGAPRNHFGFKDGTANPDPANAGEMDRLVWAAPDDQAWTKGGSYQVVRLIRMLVEFWDRISIGEQEQIFGRDRASGAPLTGNAETDDPDYASDPAGKVIPLTSHIRLANPRDPETDDSRILRRAYNYSRGLDSNGNLDLGLVFTCYQQDVERQFAAVQRRLVGEPLADYIRNFGGGYFFALPGARDERDWLGRGLLA</sequence>
<evidence type="ECO:0000256" key="7">
    <source>
        <dbReference type="ARBA" id="ARBA00023004"/>
    </source>
</evidence>
<dbReference type="InterPro" id="IPR048328">
    <property type="entry name" value="Dyp_perox_C"/>
</dbReference>
<dbReference type="STRING" id="679197.HMPREF9336_01254"/>
<evidence type="ECO:0000256" key="2">
    <source>
        <dbReference type="ARBA" id="ARBA00022559"/>
    </source>
</evidence>
<dbReference type="AlphaFoldDB" id="E5XP33"/>
<evidence type="ECO:0000259" key="11">
    <source>
        <dbReference type="Pfam" id="PF20628"/>
    </source>
</evidence>
<comment type="similarity">
    <text evidence="8">Belongs to the DyP-type peroxidase family.</text>
</comment>
<evidence type="ECO:0000256" key="8">
    <source>
        <dbReference type="ARBA" id="ARBA00025737"/>
    </source>
</evidence>
<proteinExistence type="inferred from homology"/>
<dbReference type="GO" id="GO:0005829">
    <property type="term" value="C:cytosol"/>
    <property type="evidence" value="ECO:0007669"/>
    <property type="project" value="TreeGrafter"/>
</dbReference>
<keyword evidence="13" id="KW-1185">Reference proteome</keyword>
<dbReference type="NCBIfam" id="TIGR01413">
    <property type="entry name" value="Dyp_perox_fam"/>
    <property type="match status" value="1"/>
</dbReference>
<dbReference type="eggNOG" id="COG2837">
    <property type="taxonomic scope" value="Bacteria"/>
</dbReference>
<accession>E5XP33</accession>
<evidence type="ECO:0000313" key="12">
    <source>
        <dbReference type="EMBL" id="EFV13879.2"/>
    </source>
</evidence>
<keyword evidence="4" id="KW-0479">Metal-binding</keyword>
<dbReference type="GO" id="GO:0004601">
    <property type="term" value="F:peroxidase activity"/>
    <property type="evidence" value="ECO:0007669"/>
    <property type="project" value="UniProtKB-KW"/>
</dbReference>
<keyword evidence="2" id="KW-0575">Peroxidase</keyword>
<feature type="domain" description="Dyp-type peroxidase N-terminal" evidence="10">
    <location>
        <begin position="53"/>
        <end position="203"/>
    </location>
</feature>
<keyword evidence="5" id="KW-0732">Signal</keyword>
<dbReference type="InterPro" id="IPR006311">
    <property type="entry name" value="TAT_signal"/>
</dbReference>
<dbReference type="PANTHER" id="PTHR30521">
    <property type="entry name" value="DEFERROCHELATASE/PEROXIDASE"/>
    <property type="match status" value="1"/>
</dbReference>
<evidence type="ECO:0000313" key="13">
    <source>
        <dbReference type="Proteomes" id="UP000004816"/>
    </source>
</evidence>
<gene>
    <name evidence="12" type="ORF">HMPREF9336_01254</name>
</gene>
<dbReference type="PANTHER" id="PTHR30521:SF4">
    <property type="entry name" value="DEFERROCHELATASE"/>
    <property type="match status" value="1"/>
</dbReference>
<dbReference type="GO" id="GO:0020037">
    <property type="term" value="F:heme binding"/>
    <property type="evidence" value="ECO:0007669"/>
    <property type="project" value="InterPro"/>
</dbReference>
<comment type="cofactor">
    <cofactor evidence="1">
        <name>heme b</name>
        <dbReference type="ChEBI" id="CHEBI:60344"/>
    </cofactor>
</comment>
<dbReference type="Pfam" id="PF20628">
    <property type="entry name" value="Dyp_perox_C"/>
    <property type="match status" value="1"/>
</dbReference>
<dbReference type="InterPro" id="IPR048327">
    <property type="entry name" value="Dyp_perox_N"/>
</dbReference>
<evidence type="ECO:0000259" key="10">
    <source>
        <dbReference type="Pfam" id="PF04261"/>
    </source>
</evidence>
<dbReference type="GO" id="GO:0046872">
    <property type="term" value="F:metal ion binding"/>
    <property type="evidence" value="ECO:0007669"/>
    <property type="project" value="UniProtKB-KW"/>
</dbReference>
<feature type="domain" description="Dyp-type peroxidase C-terminal" evidence="11">
    <location>
        <begin position="214"/>
        <end position="394"/>
    </location>
</feature>